<name>A0A6J3MGR4_9PEZI</name>
<organism evidence="3">
    <name type="scientific">Dissoconium aciculare CBS 342.82</name>
    <dbReference type="NCBI Taxonomy" id="1314786"/>
    <lineage>
        <taxon>Eukaryota</taxon>
        <taxon>Fungi</taxon>
        <taxon>Dikarya</taxon>
        <taxon>Ascomycota</taxon>
        <taxon>Pezizomycotina</taxon>
        <taxon>Dothideomycetes</taxon>
        <taxon>Dothideomycetidae</taxon>
        <taxon>Mycosphaerellales</taxon>
        <taxon>Dissoconiaceae</taxon>
        <taxon>Dissoconium</taxon>
    </lineage>
</organism>
<evidence type="ECO:0000259" key="1">
    <source>
        <dbReference type="Pfam" id="PF05686"/>
    </source>
</evidence>
<evidence type="ECO:0000313" key="3">
    <source>
        <dbReference type="RefSeq" id="XP_033463910.1"/>
    </source>
</evidence>
<evidence type="ECO:0000313" key="2">
    <source>
        <dbReference type="Proteomes" id="UP000504637"/>
    </source>
</evidence>
<reference evidence="3" key="2">
    <citation type="submission" date="2020-04" db="EMBL/GenBank/DDBJ databases">
        <authorList>
            <consortium name="NCBI Genome Project"/>
        </authorList>
    </citation>
    <scope>NUCLEOTIDE SEQUENCE</scope>
    <source>
        <strain evidence="3">CBS 342.82</strain>
    </source>
</reference>
<dbReference type="Proteomes" id="UP000504637">
    <property type="component" value="Unplaced"/>
</dbReference>
<protein>
    <recommendedName>
        <fullName evidence="1">Glycosyl transferase CAP10 domain-containing protein</fullName>
    </recommendedName>
</protein>
<dbReference type="AlphaFoldDB" id="A0A6J3MGR4"/>
<dbReference type="PANTHER" id="PTHR12203:SF107">
    <property type="entry name" value="GLYCOSYL TRANSFERASE CAP10 DOMAIN-CONTAINING PROTEIN"/>
    <property type="match status" value="1"/>
</dbReference>
<dbReference type="InterPro" id="IPR051091">
    <property type="entry name" value="O-Glucosyltr/Glycosyltrsf_90"/>
</dbReference>
<dbReference type="RefSeq" id="XP_033463910.1">
    <property type="nucleotide sequence ID" value="XM_033603574.1"/>
</dbReference>
<dbReference type="Pfam" id="PF05686">
    <property type="entry name" value="Glyco_transf_90"/>
    <property type="match status" value="1"/>
</dbReference>
<feature type="domain" description="Glycosyl transferase CAP10" evidence="1">
    <location>
        <begin position="4"/>
        <end position="173"/>
    </location>
</feature>
<dbReference type="PANTHER" id="PTHR12203">
    <property type="entry name" value="KDEL LYS-ASP-GLU-LEU CONTAINING - RELATED"/>
    <property type="match status" value="1"/>
</dbReference>
<reference evidence="3" key="1">
    <citation type="submission" date="2020-01" db="EMBL/GenBank/DDBJ databases">
        <authorList>
            <consortium name="DOE Joint Genome Institute"/>
            <person name="Haridas S."/>
            <person name="Albert R."/>
            <person name="Binder M."/>
            <person name="Bloem J."/>
            <person name="Labutti K."/>
            <person name="Salamov A."/>
            <person name="Andreopoulos B."/>
            <person name="Baker S.E."/>
            <person name="Barry K."/>
            <person name="Bills G."/>
            <person name="Bluhm B.H."/>
            <person name="Cannon C."/>
            <person name="Castanera R."/>
            <person name="Culley D.E."/>
            <person name="Daum C."/>
            <person name="Ezra D."/>
            <person name="Gonzalez J.B."/>
            <person name="Henrissat B."/>
            <person name="Kuo A."/>
            <person name="Liang C."/>
            <person name="Lipzen A."/>
            <person name="Lutzoni F."/>
            <person name="Magnuson J."/>
            <person name="Mondo S."/>
            <person name="Nolan M."/>
            <person name="Ohm R."/>
            <person name="Pangilinan J."/>
            <person name="Park H.-J."/>
            <person name="Ramirez L."/>
            <person name="Alfaro M."/>
            <person name="Sun H."/>
            <person name="Tritt A."/>
            <person name="Yoshinaga Y."/>
            <person name="Zwiers L.-H."/>
            <person name="Turgeon B.G."/>
            <person name="Goodwin S.B."/>
            <person name="Spatafora J.W."/>
            <person name="Crous P.W."/>
            <person name="Grigoriev I.V."/>
        </authorList>
    </citation>
    <scope>NUCLEOTIDE SEQUENCE</scope>
    <source>
        <strain evidence="3">CBS 342.82</strain>
    </source>
</reference>
<accession>A0A6J3MGR4</accession>
<proteinExistence type="predicted"/>
<reference evidence="3" key="3">
    <citation type="submission" date="2025-08" db="UniProtKB">
        <authorList>
            <consortium name="RefSeq"/>
        </authorList>
    </citation>
    <scope>IDENTIFICATION</scope>
    <source>
        <strain evidence="3">CBS 342.82</strain>
    </source>
</reference>
<gene>
    <name evidence="3" type="ORF">K489DRAFT_374956</name>
</gene>
<dbReference type="OrthoDB" id="202415at2759"/>
<dbReference type="InterPro" id="IPR006598">
    <property type="entry name" value="CAP10"/>
</dbReference>
<dbReference type="GeneID" id="54361374"/>
<sequence>MAHDSHWTSKIPQIVWRGTVWYNQAIRGGLTEAAKGKSWADVSAMDWSTKDNYMTVDEMCRYAMTAHTEGGSYSGRLKFLLNCDSLTVIHDLTWRTYFYHLLEKEGPNQNYVAVRRDFSDLEDKVQYYLEHPDEAEHVVQNSVATFRNRYLAPAAQSCYLRKLIQGYSTVAQTPNIYRPPKEGQTIPMRRGRGFEDWLQGGEDYTEEQDNP</sequence>
<keyword evidence="2" id="KW-1185">Reference proteome</keyword>